<evidence type="ECO:0000256" key="5">
    <source>
        <dbReference type="ARBA" id="ARBA00022692"/>
    </source>
</evidence>
<feature type="transmembrane region" description="Helical" evidence="8">
    <location>
        <begin position="106"/>
        <end position="127"/>
    </location>
</feature>
<dbReference type="PANTHER" id="PTHR23535:SF2">
    <property type="entry name" value="SUGAR EFFLUX TRANSPORTER A-RELATED"/>
    <property type="match status" value="1"/>
</dbReference>
<evidence type="ECO:0000313" key="9">
    <source>
        <dbReference type="EMBL" id="MFD1747533.1"/>
    </source>
</evidence>
<dbReference type="InterPro" id="IPR011701">
    <property type="entry name" value="MFS"/>
</dbReference>
<accession>A0ABW4M7Z6</accession>
<proteinExistence type="predicted"/>
<evidence type="ECO:0000256" key="7">
    <source>
        <dbReference type="ARBA" id="ARBA00023136"/>
    </source>
</evidence>
<feature type="transmembrane region" description="Helical" evidence="8">
    <location>
        <begin position="81"/>
        <end position="100"/>
    </location>
</feature>
<comment type="subcellular location">
    <subcellularLocation>
        <location evidence="1">Cell membrane</location>
        <topology evidence="1">Multi-pass membrane protein</topology>
    </subcellularLocation>
</comment>
<feature type="transmembrane region" description="Helical" evidence="8">
    <location>
        <begin position="258"/>
        <end position="276"/>
    </location>
</feature>
<dbReference type="SUPFAM" id="SSF103473">
    <property type="entry name" value="MFS general substrate transporter"/>
    <property type="match status" value="1"/>
</dbReference>
<feature type="transmembrane region" description="Helical" evidence="8">
    <location>
        <begin position="214"/>
        <end position="238"/>
    </location>
</feature>
<sequence length="405" mass="42318">MTNALKATWCNPTLRASALAIFFFGTTGAATSPYQSIIGIQELGLSNSHYASLIFAAAIINVTAAVLMGILADRMGDYRTAIVYVSLFGVAGYAVVYFAATAPAFVISKLLLLPIFGALNSLIFANVRASSAKLSSAQLTGINSTIRATISLSWVLMPGVVGIFLAGASSMLFAYLIATLAALMCFLLGLFGIPKSRQVHRSENDARYRLFPSIGEVLAPRVALRLFAIALICSMLHINDAVRPLIVTGKAGGTVADLGIIVGMVAALEILFILAWGKAEIWLKPVGALALGAGLYAVYLVLQGLATERWHVYAQTVISGLAAAAIISLPITYLQDLIADRPGLGSSLIAVNIFLSAALSAGVFALGTWIGDYSFASILGAVVGGCGILLLVALETGRKNKNAEG</sequence>
<dbReference type="Gene3D" id="1.20.1250.20">
    <property type="entry name" value="MFS general substrate transporter like domains"/>
    <property type="match status" value="1"/>
</dbReference>
<keyword evidence="5 8" id="KW-0812">Transmembrane</keyword>
<evidence type="ECO:0000256" key="8">
    <source>
        <dbReference type="SAM" id="Phobius"/>
    </source>
</evidence>
<feature type="transmembrane region" description="Helical" evidence="8">
    <location>
        <begin position="148"/>
        <end position="166"/>
    </location>
</feature>
<name>A0ABW4M7Z6_9HYPH</name>
<evidence type="ECO:0000256" key="3">
    <source>
        <dbReference type="ARBA" id="ARBA00022475"/>
    </source>
</evidence>
<keyword evidence="6 8" id="KW-1133">Transmembrane helix</keyword>
<feature type="transmembrane region" description="Helical" evidence="8">
    <location>
        <begin position="288"/>
        <end position="306"/>
    </location>
</feature>
<dbReference type="Pfam" id="PF07690">
    <property type="entry name" value="MFS_1"/>
    <property type="match status" value="1"/>
</dbReference>
<feature type="transmembrane region" description="Helical" evidence="8">
    <location>
        <begin position="53"/>
        <end position="72"/>
    </location>
</feature>
<gene>
    <name evidence="9" type="ORF">ACFSE1_18845</name>
</gene>
<keyword evidence="4" id="KW-0762">Sugar transport</keyword>
<protein>
    <submittedName>
        <fullName evidence="9">MFS transporter</fullName>
    </submittedName>
</protein>
<dbReference type="InterPro" id="IPR036259">
    <property type="entry name" value="MFS_trans_sf"/>
</dbReference>
<feature type="transmembrane region" description="Helical" evidence="8">
    <location>
        <begin position="373"/>
        <end position="394"/>
    </location>
</feature>
<comment type="caution">
    <text evidence="9">The sequence shown here is derived from an EMBL/GenBank/DDBJ whole genome shotgun (WGS) entry which is preliminary data.</text>
</comment>
<feature type="transmembrane region" description="Helical" evidence="8">
    <location>
        <begin position="172"/>
        <end position="193"/>
    </location>
</feature>
<keyword evidence="10" id="KW-1185">Reference proteome</keyword>
<reference evidence="10" key="1">
    <citation type="journal article" date="2019" name="Int. J. Syst. Evol. Microbiol.">
        <title>The Global Catalogue of Microorganisms (GCM) 10K type strain sequencing project: providing services to taxonomists for standard genome sequencing and annotation.</title>
        <authorList>
            <consortium name="The Broad Institute Genomics Platform"/>
            <consortium name="The Broad Institute Genome Sequencing Center for Infectious Disease"/>
            <person name="Wu L."/>
            <person name="Ma J."/>
        </authorList>
    </citation>
    <scope>NUCLEOTIDE SEQUENCE [LARGE SCALE GENOMIC DNA]</scope>
    <source>
        <strain evidence="10">CG52</strain>
    </source>
</reference>
<dbReference type="Proteomes" id="UP001597322">
    <property type="component" value="Unassembled WGS sequence"/>
</dbReference>
<dbReference type="EMBL" id="JBHUEQ010000039">
    <property type="protein sequence ID" value="MFD1747533.1"/>
    <property type="molecule type" value="Genomic_DNA"/>
</dbReference>
<dbReference type="PANTHER" id="PTHR23535">
    <property type="entry name" value="SUGAR EFFLUX TRANSPORTER A-RELATED"/>
    <property type="match status" value="1"/>
</dbReference>
<evidence type="ECO:0000256" key="6">
    <source>
        <dbReference type="ARBA" id="ARBA00022989"/>
    </source>
</evidence>
<keyword evidence="2" id="KW-0813">Transport</keyword>
<evidence type="ECO:0000256" key="4">
    <source>
        <dbReference type="ARBA" id="ARBA00022597"/>
    </source>
</evidence>
<feature type="transmembrane region" description="Helical" evidence="8">
    <location>
        <begin position="346"/>
        <end position="367"/>
    </location>
</feature>
<evidence type="ECO:0000313" key="10">
    <source>
        <dbReference type="Proteomes" id="UP001597322"/>
    </source>
</evidence>
<evidence type="ECO:0000256" key="1">
    <source>
        <dbReference type="ARBA" id="ARBA00004651"/>
    </source>
</evidence>
<feature type="transmembrane region" description="Helical" evidence="8">
    <location>
        <begin position="312"/>
        <end position="334"/>
    </location>
</feature>
<evidence type="ECO:0000256" key="2">
    <source>
        <dbReference type="ARBA" id="ARBA00022448"/>
    </source>
</evidence>
<organism evidence="9 10">
    <name type="scientific">Rhizobium helianthi</name>
    <dbReference type="NCBI Taxonomy" id="1132695"/>
    <lineage>
        <taxon>Bacteria</taxon>
        <taxon>Pseudomonadati</taxon>
        <taxon>Pseudomonadota</taxon>
        <taxon>Alphaproteobacteria</taxon>
        <taxon>Hyphomicrobiales</taxon>
        <taxon>Rhizobiaceae</taxon>
        <taxon>Rhizobium/Agrobacterium group</taxon>
        <taxon>Rhizobium</taxon>
    </lineage>
</organism>
<dbReference type="RefSeq" id="WP_377404983.1">
    <property type="nucleotide sequence ID" value="NZ_JBHUEQ010000039.1"/>
</dbReference>
<keyword evidence="7 8" id="KW-0472">Membrane</keyword>
<keyword evidence="3" id="KW-1003">Cell membrane</keyword>